<dbReference type="RefSeq" id="WP_199113156.1">
    <property type="nucleotide sequence ID" value="NZ_JAELVQ010000002.1"/>
</dbReference>
<keyword evidence="1" id="KW-0812">Transmembrane</keyword>
<accession>A0A8J7ISE7</accession>
<organism evidence="2 3">
    <name type="scientific">Snuella sedimenti</name>
    <dbReference type="NCBI Taxonomy" id="2798802"/>
    <lineage>
        <taxon>Bacteria</taxon>
        <taxon>Pseudomonadati</taxon>
        <taxon>Bacteroidota</taxon>
        <taxon>Flavobacteriia</taxon>
        <taxon>Flavobacteriales</taxon>
        <taxon>Flavobacteriaceae</taxon>
        <taxon>Snuella</taxon>
    </lineage>
</organism>
<reference evidence="2" key="1">
    <citation type="submission" date="2020-12" db="EMBL/GenBank/DDBJ databases">
        <title>Snuella sp. nov., isolated from sediment in Incheon.</title>
        <authorList>
            <person name="Kim W."/>
        </authorList>
    </citation>
    <scope>NUCLEOTIDE SEQUENCE</scope>
    <source>
        <strain evidence="2">CAU 1569</strain>
    </source>
</reference>
<keyword evidence="3" id="KW-1185">Reference proteome</keyword>
<dbReference type="PROSITE" id="PS51257">
    <property type="entry name" value="PROKAR_LIPOPROTEIN"/>
    <property type="match status" value="1"/>
</dbReference>
<protein>
    <recommendedName>
        <fullName evidence="4">Lipoprotein</fullName>
    </recommendedName>
</protein>
<dbReference type="AlphaFoldDB" id="A0A8J7ISE7"/>
<keyword evidence="1" id="KW-1133">Transmembrane helix</keyword>
<name>A0A8J7ISE7_9FLAO</name>
<sequence length="65" mass="7445">MNNTIKKSIKSGLISGLAFSCLMTGNDYLGGQEFNIYQFLFNTFFFGIAMGLITRYNLRKQKIHK</sequence>
<dbReference type="Proteomes" id="UP000610931">
    <property type="component" value="Unassembled WGS sequence"/>
</dbReference>
<gene>
    <name evidence="2" type="ORF">JF259_02955</name>
</gene>
<feature type="transmembrane region" description="Helical" evidence="1">
    <location>
        <begin position="12"/>
        <end position="30"/>
    </location>
</feature>
<proteinExistence type="predicted"/>
<evidence type="ECO:0000313" key="2">
    <source>
        <dbReference type="EMBL" id="MBJ6367040.1"/>
    </source>
</evidence>
<evidence type="ECO:0000313" key="3">
    <source>
        <dbReference type="Proteomes" id="UP000610931"/>
    </source>
</evidence>
<evidence type="ECO:0000256" key="1">
    <source>
        <dbReference type="SAM" id="Phobius"/>
    </source>
</evidence>
<comment type="caution">
    <text evidence="2">The sequence shown here is derived from an EMBL/GenBank/DDBJ whole genome shotgun (WGS) entry which is preliminary data.</text>
</comment>
<feature type="transmembrane region" description="Helical" evidence="1">
    <location>
        <begin position="36"/>
        <end position="58"/>
    </location>
</feature>
<evidence type="ECO:0008006" key="4">
    <source>
        <dbReference type="Google" id="ProtNLM"/>
    </source>
</evidence>
<dbReference type="EMBL" id="JAELVQ010000002">
    <property type="protein sequence ID" value="MBJ6367040.1"/>
    <property type="molecule type" value="Genomic_DNA"/>
</dbReference>
<keyword evidence="1" id="KW-0472">Membrane</keyword>